<dbReference type="EMBL" id="RHPJ01000002">
    <property type="protein sequence ID" value="TGO05228.1"/>
    <property type="molecule type" value="Genomic_DNA"/>
</dbReference>
<accession>A0A4Z1E2K9</accession>
<protein>
    <submittedName>
        <fullName evidence="2">Uncharacterized protein</fullName>
    </submittedName>
</protein>
<feature type="region of interest" description="Disordered" evidence="1">
    <location>
        <begin position="377"/>
        <end position="402"/>
    </location>
</feature>
<evidence type="ECO:0000256" key="1">
    <source>
        <dbReference type="SAM" id="MobiDB-lite"/>
    </source>
</evidence>
<organism evidence="2 3">
    <name type="scientific">Serinibacter arcticus</name>
    <dbReference type="NCBI Taxonomy" id="1655435"/>
    <lineage>
        <taxon>Bacteria</taxon>
        <taxon>Bacillati</taxon>
        <taxon>Actinomycetota</taxon>
        <taxon>Actinomycetes</taxon>
        <taxon>Micrococcales</taxon>
        <taxon>Beutenbergiaceae</taxon>
        <taxon>Serinibacter</taxon>
    </lineage>
</organism>
<gene>
    <name evidence="2" type="ORF">SERN_1232</name>
</gene>
<evidence type="ECO:0000313" key="3">
    <source>
        <dbReference type="Proteomes" id="UP000297318"/>
    </source>
</evidence>
<proteinExistence type="predicted"/>
<dbReference type="Proteomes" id="UP000297318">
    <property type="component" value="Unassembled WGS sequence"/>
</dbReference>
<feature type="compositionally biased region" description="Basic and acidic residues" evidence="1">
    <location>
        <begin position="338"/>
        <end position="347"/>
    </location>
</feature>
<feature type="region of interest" description="Disordered" evidence="1">
    <location>
        <begin position="328"/>
        <end position="364"/>
    </location>
</feature>
<name>A0A4Z1E2K9_9MICO</name>
<dbReference type="RefSeq" id="WP_135849263.1">
    <property type="nucleotide sequence ID" value="NZ_RHPJ01000002.1"/>
</dbReference>
<reference evidence="2 3" key="1">
    <citation type="submission" date="2018-11" db="EMBL/GenBank/DDBJ databases">
        <title>Complete genome sequencing of the Actinobacteria Serinibacter sp. K3-2.</title>
        <authorList>
            <person name="Rakitin A.L."/>
            <person name="Beletsky A.V."/>
            <person name="Mardanov A.V."/>
            <person name="Ravin N.V."/>
            <person name="Gromova A.S."/>
            <person name="Filippova S.N."/>
            <person name="Gal'Chenko V.F."/>
        </authorList>
    </citation>
    <scope>NUCLEOTIDE SEQUENCE [LARGE SCALE GENOMIC DNA]</scope>
    <source>
        <strain evidence="2 3">K3-2</strain>
    </source>
</reference>
<comment type="caution">
    <text evidence="2">The sequence shown here is derived from an EMBL/GenBank/DDBJ whole genome shotgun (WGS) entry which is preliminary data.</text>
</comment>
<keyword evidence="3" id="KW-1185">Reference proteome</keyword>
<sequence>MRILRALAAGRALVPGFGSEAFLAPWPDRRVWHHEDLTREAAAAQGFDDGAATVLAFHATYVDHYLLNPLWLASGGPARVRAARAVRADLETLHFDDLDGPEAVQRAWRRYLGGTVCALLWAAHGDLGVPGQGPTAERRTALARQAVGLGLHAVQDFASHSTWIDDPARRGRTWWEWRDAGGDTTDVVTGGVDGPGAVRHGDLGLRWRGRQGVAIPLRGHVSTPRRLTGAGAGINLDTRWQARVGARGRTWRPDGALEPDEAFDAARAQALRTSVTWLAELAAVCERAGLADLWERVRTGTGGGGGARAVRAAGAREFEDPRRRAHQLLAAGAPGRRARGEDPRAESPRTFPTSGDEGSGRGEDSWFLRIDADADARRGPGRVTSRVVGPYEHPPTSLGEPRSGVVRTVTAFRGGASDAEVRGYRLERADGAATRLRLTETWRAVVDLPDPRA</sequence>
<evidence type="ECO:0000313" key="2">
    <source>
        <dbReference type="EMBL" id="TGO05228.1"/>
    </source>
</evidence>
<dbReference type="AlphaFoldDB" id="A0A4Z1E2K9"/>
<dbReference type="OrthoDB" id="5147153at2"/>